<dbReference type="SUPFAM" id="SSF54001">
    <property type="entry name" value="Cysteine proteinases"/>
    <property type="match status" value="1"/>
</dbReference>
<comment type="caution">
    <text evidence="4">The sequence shown here is derived from an EMBL/GenBank/DDBJ whole genome shotgun (WGS) entry which is preliminary data.</text>
</comment>
<evidence type="ECO:0000259" key="2">
    <source>
        <dbReference type="Pfam" id="PF12969"/>
    </source>
</evidence>
<dbReference type="InterPro" id="IPR002931">
    <property type="entry name" value="Transglutaminase-like"/>
</dbReference>
<sequence>MENLKAWVLTALLGSFFNVAQTTAQLATKFGKIDKEDLEMTVYEKDTSASAVVLFDYGTSYVTFNDVSGFQLIFQRHTKIKILNKEGYDWADGQIPIYHTNSNNEKVSKLRGYTYNLENGKIEKYKLEKKAIFNEKYDENWNRIKFTMPNVKEGSVIEYEYTINSDFYSQVRDWRFQQTIPILHSEYSIEIPEYFDFKQLMQGYVPLAVKDHETSAKTFSYTTKSRSTATGFSTPTRSTIRNNSINYTSHNYRWVAKDVPAFKSEKFMTTSEDYISKIEFELSSIKWPNEPVKPVLSTWKVIIKELLESESFGLQLKRRGFLKDKVAELIAGKTEDEEKAKAIYKYIQDHMKWNGKNRFLTNENLRKVYESGIGNSAEINLLLNVMLVEAGIDASPVVLSTRNNGKVQMLYPIINNFNYVITHFKVNDKDFLLDATNKHLPFNTLPYNCLNDQGKIIAKDNLDWIELRRKERYGNFIQVNLALNEDDEITGKIKSSCSGYEALELRAEIVDQGKEKYLEELEKENEDWIIENHEISNLDKLESPLNEEFEVTMSDYFTNTGNIIYIDPMLGENTKENPFKLEERSYPVDFGCPIQETYIMTLDIPEGYTVDELPQSAMIALPNKGGSFKYSVRTMGNKLTVTSTINIKQIIFKPEEYQYIKEFFNRVVTKQAEQIVLKKTT</sequence>
<proteinExistence type="predicted"/>
<name>A0ABT8KTD4_9BACT</name>
<keyword evidence="5" id="KW-1185">Reference proteome</keyword>
<feature type="domain" description="Transglutaminase-like" evidence="1">
    <location>
        <begin position="326"/>
        <end position="426"/>
    </location>
</feature>
<gene>
    <name evidence="4" type="ORF">QQ008_21575</name>
</gene>
<dbReference type="Pfam" id="PF12969">
    <property type="entry name" value="DUF3857"/>
    <property type="match status" value="1"/>
</dbReference>
<evidence type="ECO:0000259" key="3">
    <source>
        <dbReference type="Pfam" id="PF12970"/>
    </source>
</evidence>
<dbReference type="EMBL" id="JAUJEA010000009">
    <property type="protein sequence ID" value="MDN5203996.1"/>
    <property type="molecule type" value="Genomic_DNA"/>
</dbReference>
<dbReference type="Gene3D" id="3.10.620.30">
    <property type="match status" value="1"/>
</dbReference>
<feature type="domain" description="DUF3858" evidence="3">
    <location>
        <begin position="583"/>
        <end position="664"/>
    </location>
</feature>
<accession>A0ABT8KTD4</accession>
<evidence type="ECO:0000259" key="1">
    <source>
        <dbReference type="Pfam" id="PF01841"/>
    </source>
</evidence>
<dbReference type="Proteomes" id="UP001172082">
    <property type="component" value="Unassembled WGS sequence"/>
</dbReference>
<feature type="domain" description="DUF3857" evidence="2">
    <location>
        <begin position="75"/>
        <end position="226"/>
    </location>
</feature>
<dbReference type="Pfam" id="PF01841">
    <property type="entry name" value="Transglut_core"/>
    <property type="match status" value="1"/>
</dbReference>
<dbReference type="Gene3D" id="2.60.40.3140">
    <property type="match status" value="1"/>
</dbReference>
<organism evidence="4 5">
    <name type="scientific">Splendidivirga corallicola</name>
    <dbReference type="NCBI Taxonomy" id="3051826"/>
    <lineage>
        <taxon>Bacteria</taxon>
        <taxon>Pseudomonadati</taxon>
        <taxon>Bacteroidota</taxon>
        <taxon>Cytophagia</taxon>
        <taxon>Cytophagales</taxon>
        <taxon>Splendidivirgaceae</taxon>
        <taxon>Splendidivirga</taxon>
    </lineage>
</organism>
<evidence type="ECO:0000313" key="4">
    <source>
        <dbReference type="EMBL" id="MDN5203996.1"/>
    </source>
</evidence>
<dbReference type="Gene3D" id="2.60.120.1130">
    <property type="match status" value="1"/>
</dbReference>
<dbReference type="Pfam" id="PF12970">
    <property type="entry name" value="DUF3858"/>
    <property type="match status" value="1"/>
</dbReference>
<dbReference type="RefSeq" id="WP_346754020.1">
    <property type="nucleotide sequence ID" value="NZ_JAUJEA010000009.1"/>
</dbReference>
<reference evidence="4" key="1">
    <citation type="submission" date="2023-06" db="EMBL/GenBank/DDBJ databases">
        <title>Genomic of Parafulvivirga corallium.</title>
        <authorList>
            <person name="Wang G."/>
        </authorList>
    </citation>
    <scope>NUCLEOTIDE SEQUENCE</scope>
    <source>
        <strain evidence="4">BMA10</strain>
    </source>
</reference>
<evidence type="ECO:0000313" key="5">
    <source>
        <dbReference type="Proteomes" id="UP001172082"/>
    </source>
</evidence>
<protein>
    <submittedName>
        <fullName evidence="4">DUF3857 domain-containing protein</fullName>
    </submittedName>
</protein>
<dbReference type="InterPro" id="IPR024618">
    <property type="entry name" value="DUF3857"/>
</dbReference>
<dbReference type="InterPro" id="IPR024544">
    <property type="entry name" value="DUF3858"/>
</dbReference>
<dbReference type="InterPro" id="IPR038765">
    <property type="entry name" value="Papain-like_cys_pep_sf"/>
</dbReference>